<proteinExistence type="inferred from homology"/>
<dbReference type="Proteomes" id="UP000243723">
    <property type="component" value="Unassembled WGS sequence"/>
</dbReference>
<dbReference type="PROSITE" id="PS00616">
    <property type="entry name" value="HIS_ACID_PHOSPHAT_1"/>
    <property type="match status" value="1"/>
</dbReference>
<evidence type="ECO:0000256" key="2">
    <source>
        <dbReference type="ARBA" id="ARBA00012632"/>
    </source>
</evidence>
<dbReference type="EC" id="3.1.3.8" evidence="2"/>
<sequence>MTTLKPREPYSDEKLATLYPQELQLEQVQVLLRHGERTPVNARFQNAGLPKYWPYCTAAQHMKAALLSSNDSWDHMSFRRQLETFNGKDDSSILAAGAGGETNGVCLPGELTDVGRRTTHALGSRLRHLYIDRLHFLPSTLSNDVQSQLYIRATPIPRALESVQQALSGFYPLSSRSADLEPPNIVTRQAGDETLFPNEGSCKRFGQLAVAFGERAASIWNDSPELKYVTSKIGKWMPPDSPEVKVDSHPRLSGVMDTINSTLAHGPKTKLPKEFYDQQVIDTVDRIGVEEWFAGYTESNEYRKLGIGSLVGDITARLVERAQAASSGSVKGNEVASGKEIRFALSGCHDTTLAAILTSLGAFEGERWPPYTSHVAVELLRAKKAGITAAAAPTQSAGLWERIFGPAQNILKQPKSSRTPLVDLSEAERQGLESFYVRIRYNDAVMSVPGCRPAGKHYKDDESLCTLSAFKEVVDKFTPKDWKKECGMRIGENAFPAQKEEAGY</sequence>
<comment type="caution">
    <text evidence="4">The sequence shown here is derived from an EMBL/GenBank/DDBJ whole genome shotgun (WGS) entry which is preliminary data.</text>
</comment>
<dbReference type="EMBL" id="NHZQ01000155">
    <property type="protein sequence ID" value="PSK49407.1"/>
    <property type="molecule type" value="Genomic_DNA"/>
</dbReference>
<protein>
    <recommendedName>
        <fullName evidence="2">3-phytase</fullName>
        <ecNumber evidence="2">3.1.3.8</ecNumber>
    </recommendedName>
</protein>
<name>A0A2P7ZMH5_9PEZI</name>
<evidence type="ECO:0000256" key="1">
    <source>
        <dbReference type="ARBA" id="ARBA00005375"/>
    </source>
</evidence>
<dbReference type="PANTHER" id="PTHR11567:SF110">
    <property type="entry name" value="2-PHOSPHOXYLOSE PHOSPHATASE 1"/>
    <property type="match status" value="1"/>
</dbReference>
<comment type="similarity">
    <text evidence="1">Belongs to the histidine acid phosphatase family.</text>
</comment>
<accession>A0A2P7ZMH5</accession>
<dbReference type="Gene3D" id="3.40.50.1240">
    <property type="entry name" value="Phosphoglycerate mutase-like"/>
    <property type="match status" value="1"/>
</dbReference>
<reference evidence="4 5" key="1">
    <citation type="submission" date="2017-05" db="EMBL/GenBank/DDBJ databases">
        <title>Draft genome sequence of Elsinoe australis.</title>
        <authorList>
            <person name="Cheng Q."/>
        </authorList>
    </citation>
    <scope>NUCLEOTIDE SEQUENCE [LARGE SCALE GENOMIC DNA]</scope>
    <source>
        <strain evidence="4 5">NL1</strain>
    </source>
</reference>
<dbReference type="GO" id="GO:0016158">
    <property type="term" value="F:inositol hexakisphosphate 3-phosphatase activity"/>
    <property type="evidence" value="ECO:0007669"/>
    <property type="project" value="UniProtKB-EC"/>
</dbReference>
<dbReference type="InterPro" id="IPR000560">
    <property type="entry name" value="His_Pase_clade-2"/>
</dbReference>
<dbReference type="CDD" id="cd07061">
    <property type="entry name" value="HP_HAP_like"/>
    <property type="match status" value="1"/>
</dbReference>
<dbReference type="InterPro" id="IPR033379">
    <property type="entry name" value="Acid_Pase_AS"/>
</dbReference>
<dbReference type="OrthoDB" id="10257284at2759"/>
<evidence type="ECO:0000256" key="3">
    <source>
        <dbReference type="ARBA" id="ARBA00022801"/>
    </source>
</evidence>
<dbReference type="SUPFAM" id="SSF53254">
    <property type="entry name" value="Phosphoglycerate mutase-like"/>
    <property type="match status" value="1"/>
</dbReference>
<keyword evidence="5" id="KW-1185">Reference proteome</keyword>
<dbReference type="InterPro" id="IPR050645">
    <property type="entry name" value="Histidine_acid_phosphatase"/>
</dbReference>
<dbReference type="Pfam" id="PF00328">
    <property type="entry name" value="His_Phos_2"/>
    <property type="match status" value="1"/>
</dbReference>
<evidence type="ECO:0000313" key="5">
    <source>
        <dbReference type="Proteomes" id="UP000243723"/>
    </source>
</evidence>
<dbReference type="STRING" id="40998.A0A2P7ZMH5"/>
<dbReference type="PANTHER" id="PTHR11567">
    <property type="entry name" value="ACID PHOSPHATASE-RELATED"/>
    <property type="match status" value="1"/>
</dbReference>
<keyword evidence="3" id="KW-0378">Hydrolase</keyword>
<gene>
    <name evidence="4" type="ORF">B9Z65_8202</name>
</gene>
<evidence type="ECO:0000313" key="4">
    <source>
        <dbReference type="EMBL" id="PSK49407.1"/>
    </source>
</evidence>
<dbReference type="AlphaFoldDB" id="A0A2P7ZMH5"/>
<organism evidence="4 5">
    <name type="scientific">Elsinoe australis</name>
    <dbReference type="NCBI Taxonomy" id="40998"/>
    <lineage>
        <taxon>Eukaryota</taxon>
        <taxon>Fungi</taxon>
        <taxon>Dikarya</taxon>
        <taxon>Ascomycota</taxon>
        <taxon>Pezizomycotina</taxon>
        <taxon>Dothideomycetes</taxon>
        <taxon>Dothideomycetidae</taxon>
        <taxon>Myriangiales</taxon>
        <taxon>Elsinoaceae</taxon>
        <taxon>Elsinoe</taxon>
    </lineage>
</organism>
<dbReference type="InterPro" id="IPR029033">
    <property type="entry name" value="His_PPase_superfam"/>
</dbReference>